<dbReference type="GO" id="GO:0030170">
    <property type="term" value="F:pyridoxal phosphate binding"/>
    <property type="evidence" value="ECO:0007669"/>
    <property type="project" value="UniProtKB-ARBA"/>
</dbReference>
<gene>
    <name evidence="3" type="ORF">METZ01_LOCUS78090</name>
</gene>
<dbReference type="InterPro" id="IPR015422">
    <property type="entry name" value="PyrdxlP-dep_Trfase_small"/>
</dbReference>
<dbReference type="GO" id="GO:0000271">
    <property type="term" value="P:polysaccharide biosynthetic process"/>
    <property type="evidence" value="ECO:0007669"/>
    <property type="project" value="TreeGrafter"/>
</dbReference>
<name>A0A381UAI3_9ZZZZ</name>
<organism evidence="3">
    <name type="scientific">marine metagenome</name>
    <dbReference type="NCBI Taxonomy" id="408172"/>
    <lineage>
        <taxon>unclassified sequences</taxon>
        <taxon>metagenomes</taxon>
        <taxon>ecological metagenomes</taxon>
    </lineage>
</organism>
<evidence type="ECO:0000256" key="2">
    <source>
        <dbReference type="ARBA" id="ARBA00037999"/>
    </source>
</evidence>
<sequence length="374" mass="41758">MRVPLLDIPASYETILQDVKKNIDQVIQSGQFVLGPIVEELEQKIATYCESKYAVGVSSGTDALLISLMAAGIGEGDEVITTPFTFFATAGSISRLGARPVFVDIEQDTFNIDPSQIEKSITDKTRAIIPVHLYGQSANMNPVLELAQRNNLVVIEDAAQAIGSEYEGRRAGSMGDYGCFSFFPTKNLGGFGDGGMVTMSSEDVYNQVKTLRVHGSNLKYYHKVIGGNFRIDALQAGVVLAKLKYLDQWTEKRRKNAQTYNQLFKEKGIADQLTLPSEVTPRHVYNQYVIRVKNNRDELRSFLTENNIFTEIYYPLPLHLQDCFASLGYKKGAFPESEKAANDTIALPIFPELTQEQLSYVTEKIDEFIKKYGI</sequence>
<dbReference type="InterPro" id="IPR000653">
    <property type="entry name" value="DegT/StrS_aminotransferase"/>
</dbReference>
<dbReference type="FunFam" id="3.40.640.10:FF:000089">
    <property type="entry name" value="Aminotransferase, DegT/DnrJ/EryC1/StrS family"/>
    <property type="match status" value="1"/>
</dbReference>
<dbReference type="SUPFAM" id="SSF53383">
    <property type="entry name" value="PLP-dependent transferases"/>
    <property type="match status" value="1"/>
</dbReference>
<accession>A0A381UAI3</accession>
<dbReference type="PIRSF" id="PIRSF000390">
    <property type="entry name" value="PLP_StrS"/>
    <property type="match status" value="1"/>
</dbReference>
<dbReference type="Gene3D" id="3.40.640.10">
    <property type="entry name" value="Type I PLP-dependent aspartate aminotransferase-like (Major domain)"/>
    <property type="match status" value="1"/>
</dbReference>
<dbReference type="PANTHER" id="PTHR30244:SF36">
    <property type="entry name" value="3-OXO-GLUCOSE-6-PHOSPHATE:GLUTAMATE AMINOTRANSFERASE"/>
    <property type="match status" value="1"/>
</dbReference>
<protein>
    <recommendedName>
        <fullName evidence="4">Transcriptional regulator</fullName>
    </recommendedName>
</protein>
<reference evidence="3" key="1">
    <citation type="submission" date="2018-05" db="EMBL/GenBank/DDBJ databases">
        <authorList>
            <person name="Lanie J.A."/>
            <person name="Ng W.-L."/>
            <person name="Kazmierczak K.M."/>
            <person name="Andrzejewski T.M."/>
            <person name="Davidsen T.M."/>
            <person name="Wayne K.J."/>
            <person name="Tettelin H."/>
            <person name="Glass J.I."/>
            <person name="Rusch D."/>
            <person name="Podicherti R."/>
            <person name="Tsui H.-C.T."/>
            <person name="Winkler M.E."/>
        </authorList>
    </citation>
    <scope>NUCLEOTIDE SEQUENCE</scope>
</reference>
<dbReference type="CDD" id="cd00616">
    <property type="entry name" value="AHBA_syn"/>
    <property type="match status" value="1"/>
</dbReference>
<dbReference type="InterPro" id="IPR015421">
    <property type="entry name" value="PyrdxlP-dep_Trfase_major"/>
</dbReference>
<dbReference type="Pfam" id="PF01041">
    <property type="entry name" value="DegT_DnrJ_EryC1"/>
    <property type="match status" value="1"/>
</dbReference>
<dbReference type="PANTHER" id="PTHR30244">
    <property type="entry name" value="TRANSAMINASE"/>
    <property type="match status" value="1"/>
</dbReference>
<dbReference type="InterPro" id="IPR015424">
    <property type="entry name" value="PyrdxlP-dep_Trfase"/>
</dbReference>
<comment type="similarity">
    <text evidence="2">Belongs to the DegT/DnrJ/EryC1 family.</text>
</comment>
<dbReference type="AlphaFoldDB" id="A0A381UAI3"/>
<evidence type="ECO:0000313" key="3">
    <source>
        <dbReference type="EMBL" id="SVA25236.1"/>
    </source>
</evidence>
<dbReference type="GO" id="GO:0008483">
    <property type="term" value="F:transaminase activity"/>
    <property type="evidence" value="ECO:0007669"/>
    <property type="project" value="TreeGrafter"/>
</dbReference>
<dbReference type="Gene3D" id="3.90.1150.10">
    <property type="entry name" value="Aspartate Aminotransferase, domain 1"/>
    <property type="match status" value="1"/>
</dbReference>
<evidence type="ECO:0000256" key="1">
    <source>
        <dbReference type="ARBA" id="ARBA00022898"/>
    </source>
</evidence>
<proteinExistence type="inferred from homology"/>
<evidence type="ECO:0008006" key="4">
    <source>
        <dbReference type="Google" id="ProtNLM"/>
    </source>
</evidence>
<dbReference type="EMBL" id="UINC01006062">
    <property type="protein sequence ID" value="SVA25236.1"/>
    <property type="molecule type" value="Genomic_DNA"/>
</dbReference>
<keyword evidence="1" id="KW-0663">Pyridoxal phosphate</keyword>